<feature type="region of interest" description="Disordered" evidence="1">
    <location>
        <begin position="135"/>
        <end position="168"/>
    </location>
</feature>
<dbReference type="KEGG" id="vg:36841493"/>
<feature type="compositionally biased region" description="Low complexity" evidence="1">
    <location>
        <begin position="135"/>
        <end position="147"/>
    </location>
</feature>
<dbReference type="EMBL" id="MG011691">
    <property type="protein sequence ID" value="AVK77038.1"/>
    <property type="molecule type" value="Genomic_DNA"/>
</dbReference>
<feature type="region of interest" description="Disordered" evidence="1">
    <location>
        <begin position="85"/>
        <end position="115"/>
    </location>
</feature>
<feature type="compositionally biased region" description="Polar residues" evidence="1">
    <location>
        <begin position="39"/>
        <end position="68"/>
    </location>
</feature>
<proteinExistence type="predicted"/>
<organism evidence="2">
    <name type="scientific">Pandoravirus macleodensis</name>
    <dbReference type="NCBI Taxonomy" id="2107707"/>
    <lineage>
        <taxon>Viruses</taxon>
        <taxon>Pandoravirus</taxon>
    </lineage>
</organism>
<feature type="compositionally biased region" description="Basic residues" evidence="1">
    <location>
        <begin position="7"/>
        <end position="16"/>
    </location>
</feature>
<feature type="region of interest" description="Disordered" evidence="1">
    <location>
        <begin position="1"/>
        <end position="69"/>
    </location>
</feature>
<dbReference type="RefSeq" id="YP_009481034.1">
    <property type="nucleotide sequence ID" value="NC_037665.1"/>
</dbReference>
<gene>
    <name evidence="2" type="ORF">pmac_cds_350</name>
</gene>
<evidence type="ECO:0000313" key="2">
    <source>
        <dbReference type="EMBL" id="AVK77038.1"/>
    </source>
</evidence>
<accession>A0A2U7UEZ4</accession>
<name>A0A2U7UEZ4_9VIRU</name>
<dbReference type="Proteomes" id="UP000249758">
    <property type="component" value="Segment"/>
</dbReference>
<feature type="compositionally biased region" description="Polar residues" evidence="1">
    <location>
        <begin position="103"/>
        <end position="112"/>
    </location>
</feature>
<dbReference type="GeneID" id="36841493"/>
<evidence type="ECO:0000256" key="1">
    <source>
        <dbReference type="SAM" id="MobiDB-lite"/>
    </source>
</evidence>
<sequence length="368" mass="39386">MELEGTKKRRGCHQRRPCAEWRSPTAAAATEPRGPLASLGSSSIDGSDTNASPTSVRHPSAARSSSLVIRSPRSVWRNLAAWARSHRTDRRDSDGSTAHCASPLTSARSVRTASPRQTLSSLSLSSSLSCSSISLSSSRSTSSASPTSSPPMSPSTISRPSPPLSPSTLRTLGATWSHAYVSSSALPFAHPRHTKADSFSSSPSLSSSSSSSSISLISSSQSLLSPLSTPTTSPSTSGIYVTPTRLIDAAALPLRCSRRLLWAHCIKFVIKDANNVLDVTLVAVPPLDIDLVWLYKVARILYGAVNVRRGDPDRDACVYHDCATGGLFPIDTVDALDAARRRWATHVLDLPAVQRRCMRYRIVATDRP</sequence>
<reference evidence="2" key="1">
    <citation type="journal article" date="2018" name="Nat. Commun.">
        <title>Diversity and evolution of the emerging Pandoraviridae family.</title>
        <authorList>
            <person name="Legendre M."/>
            <person name="Fabre E."/>
            <person name="Poirot O."/>
            <person name="Jeudy S."/>
            <person name="Lartigue A."/>
            <person name="Alempic J.M."/>
            <person name="Beucher L."/>
            <person name="Philippe N."/>
            <person name="Bertaux L."/>
            <person name="Christo-Foroux E."/>
            <person name="Labadie K."/>
            <person name="Coute Y."/>
            <person name="Abergel C."/>
            <person name="Claverie J.M."/>
        </authorList>
    </citation>
    <scope>NUCLEOTIDE SEQUENCE [LARGE SCALE GENOMIC DNA]</scope>
    <source>
        <strain evidence="2">Macleodensis</strain>
    </source>
</reference>
<protein>
    <submittedName>
        <fullName evidence="2">Uncharacterized protein</fullName>
    </submittedName>
</protein>